<dbReference type="HOGENOM" id="CLU_796859_0_0_1"/>
<dbReference type="InterPro" id="IPR008271">
    <property type="entry name" value="Ser/Thr_kinase_AS"/>
</dbReference>
<dbReference type="InterPro" id="IPR000719">
    <property type="entry name" value="Prot_kinase_dom"/>
</dbReference>
<gene>
    <name evidence="7" type="ORF">H312_01852</name>
</gene>
<dbReference type="VEuPathDB" id="MicrosporidiaDB:H312_01852"/>
<dbReference type="AlphaFoldDB" id="A0A059F181"/>
<reference evidence="8" key="1">
    <citation type="submission" date="2013-02" db="EMBL/GenBank/DDBJ databases">
        <authorList>
            <consortium name="The Broad Institute Genome Sequencing Platform"/>
            <person name="Cuomo C."/>
            <person name="Becnel J."/>
            <person name="Sanscrainte N."/>
            <person name="Walker B."/>
            <person name="Young S.K."/>
            <person name="Zeng Q."/>
            <person name="Gargeya S."/>
            <person name="Fitzgerald M."/>
            <person name="Haas B."/>
            <person name="Abouelleil A."/>
            <person name="Alvarado L."/>
            <person name="Arachchi H.M."/>
            <person name="Berlin A.M."/>
            <person name="Chapman S.B."/>
            <person name="Dewar J."/>
            <person name="Goldberg J."/>
            <person name="Griggs A."/>
            <person name="Gujja S."/>
            <person name="Hansen M."/>
            <person name="Howarth C."/>
            <person name="Imamovic A."/>
            <person name="Larimer J."/>
            <person name="McCowan C."/>
            <person name="Murphy C."/>
            <person name="Neiman D."/>
            <person name="Pearson M."/>
            <person name="Priest M."/>
            <person name="Roberts A."/>
            <person name="Saif S."/>
            <person name="Shea T."/>
            <person name="Sisk P."/>
            <person name="Sykes S."/>
            <person name="Wortman J."/>
            <person name="Nusbaum C."/>
            <person name="Birren B."/>
        </authorList>
    </citation>
    <scope>NUCLEOTIDE SEQUENCE [LARGE SCALE GENOMIC DNA]</scope>
    <source>
        <strain evidence="8">PRA339</strain>
    </source>
</reference>
<keyword evidence="2" id="KW-0547">Nucleotide-binding</keyword>
<dbReference type="GO" id="GO:0005634">
    <property type="term" value="C:nucleus"/>
    <property type="evidence" value="ECO:0007669"/>
    <property type="project" value="TreeGrafter"/>
</dbReference>
<evidence type="ECO:0000256" key="3">
    <source>
        <dbReference type="ARBA" id="ARBA00022777"/>
    </source>
</evidence>
<dbReference type="PROSITE" id="PS00108">
    <property type="entry name" value="PROTEIN_KINASE_ST"/>
    <property type="match status" value="1"/>
</dbReference>
<dbReference type="GO" id="GO:0005737">
    <property type="term" value="C:cytoplasm"/>
    <property type="evidence" value="ECO:0007669"/>
    <property type="project" value="TreeGrafter"/>
</dbReference>
<dbReference type="Pfam" id="PF00069">
    <property type="entry name" value="Pkinase"/>
    <property type="match status" value="1"/>
</dbReference>
<dbReference type="STRING" id="1288291.A0A059F181"/>
<keyword evidence="1" id="KW-0808">Transferase</keyword>
<dbReference type="PANTHER" id="PTHR11042">
    <property type="entry name" value="EUKARYOTIC TRANSLATION INITIATION FACTOR 2-ALPHA KINASE EIF2-ALPHA KINASE -RELATED"/>
    <property type="match status" value="1"/>
</dbReference>
<evidence type="ECO:0000256" key="1">
    <source>
        <dbReference type="ARBA" id="ARBA00022679"/>
    </source>
</evidence>
<name>A0A059F181_9MICR</name>
<evidence type="ECO:0000313" key="7">
    <source>
        <dbReference type="EMBL" id="KCZ80726.1"/>
    </source>
</evidence>
<dbReference type="GO" id="GO:0004674">
    <property type="term" value="F:protein serine/threonine kinase activity"/>
    <property type="evidence" value="ECO:0007669"/>
    <property type="project" value="UniProtKB-KW"/>
</dbReference>
<organism evidence="7 8">
    <name type="scientific">Anncaliia algerae PRA339</name>
    <dbReference type="NCBI Taxonomy" id="1288291"/>
    <lineage>
        <taxon>Eukaryota</taxon>
        <taxon>Fungi</taxon>
        <taxon>Fungi incertae sedis</taxon>
        <taxon>Microsporidia</taxon>
        <taxon>Tubulinosematoidea</taxon>
        <taxon>Tubulinosematidae</taxon>
        <taxon>Anncaliia</taxon>
    </lineage>
</organism>
<protein>
    <submittedName>
        <fullName evidence="7">Serine/threonine protein kinase</fullName>
    </submittedName>
</protein>
<dbReference type="Gene3D" id="1.10.510.10">
    <property type="entry name" value="Transferase(Phosphotransferase) domain 1"/>
    <property type="match status" value="1"/>
</dbReference>
<keyword evidence="7" id="KW-0723">Serine/threonine-protein kinase</keyword>
<comment type="similarity">
    <text evidence="5">Belongs to the protein kinase superfamily. Ser/Thr protein kinase family. GCN2 subfamily.</text>
</comment>
<dbReference type="OrthoDB" id="5337378at2759"/>
<keyword evidence="8" id="KW-1185">Reference proteome</keyword>
<keyword evidence="3 7" id="KW-0418">Kinase</keyword>
<dbReference type="PROSITE" id="PS50011">
    <property type="entry name" value="PROTEIN_KINASE_DOM"/>
    <property type="match status" value="1"/>
</dbReference>
<dbReference type="SUPFAM" id="SSF56112">
    <property type="entry name" value="Protein kinase-like (PK-like)"/>
    <property type="match status" value="1"/>
</dbReference>
<proteinExistence type="inferred from homology"/>
<dbReference type="GO" id="GO:0005524">
    <property type="term" value="F:ATP binding"/>
    <property type="evidence" value="ECO:0007669"/>
    <property type="project" value="UniProtKB-KW"/>
</dbReference>
<evidence type="ECO:0000256" key="4">
    <source>
        <dbReference type="ARBA" id="ARBA00022840"/>
    </source>
</evidence>
<dbReference type="InterPro" id="IPR050339">
    <property type="entry name" value="CC_SR_Kinase"/>
</dbReference>
<dbReference type="EMBL" id="KK365165">
    <property type="protein sequence ID" value="KCZ80726.1"/>
    <property type="molecule type" value="Genomic_DNA"/>
</dbReference>
<evidence type="ECO:0000256" key="2">
    <source>
        <dbReference type="ARBA" id="ARBA00022741"/>
    </source>
</evidence>
<evidence type="ECO:0000259" key="6">
    <source>
        <dbReference type="PROSITE" id="PS50011"/>
    </source>
</evidence>
<feature type="domain" description="Protein kinase" evidence="6">
    <location>
        <begin position="56"/>
        <end position="348"/>
    </location>
</feature>
<dbReference type="PANTHER" id="PTHR11042:SF190">
    <property type="entry name" value="MITOSIS INHIBITOR PROTEIN KINASE MIK1"/>
    <property type="match status" value="1"/>
</dbReference>
<accession>A0A059F181</accession>
<evidence type="ECO:0000313" key="8">
    <source>
        <dbReference type="Proteomes" id="UP000030655"/>
    </source>
</evidence>
<dbReference type="Proteomes" id="UP000030655">
    <property type="component" value="Unassembled WGS sequence"/>
</dbReference>
<dbReference type="CDD" id="cd00180">
    <property type="entry name" value="PKc"/>
    <property type="match status" value="1"/>
</dbReference>
<reference evidence="7 8" key="2">
    <citation type="submission" date="2014-03" db="EMBL/GenBank/DDBJ databases">
        <title>The Genome Sequence of Anncaliia algerae insect isolate PRA339.</title>
        <authorList>
            <consortium name="The Broad Institute Genome Sequencing Platform"/>
            <consortium name="The Broad Institute Genome Sequencing Center for Infectious Disease"/>
            <person name="Cuomo C."/>
            <person name="Becnel J."/>
            <person name="Sanscrainte N."/>
            <person name="Walker B."/>
            <person name="Young S.K."/>
            <person name="Zeng Q."/>
            <person name="Gargeya S."/>
            <person name="Fitzgerald M."/>
            <person name="Haas B."/>
            <person name="Abouelleil A."/>
            <person name="Alvarado L."/>
            <person name="Arachchi H.M."/>
            <person name="Berlin A.M."/>
            <person name="Chapman S.B."/>
            <person name="Dewar J."/>
            <person name="Goldberg J."/>
            <person name="Griggs A."/>
            <person name="Gujja S."/>
            <person name="Hansen M."/>
            <person name="Howarth C."/>
            <person name="Imamovic A."/>
            <person name="Larimer J."/>
            <person name="McCowan C."/>
            <person name="Murphy C."/>
            <person name="Neiman D."/>
            <person name="Pearson M."/>
            <person name="Priest M."/>
            <person name="Roberts A."/>
            <person name="Saif S."/>
            <person name="Shea T."/>
            <person name="Sisk P."/>
            <person name="Sykes S."/>
            <person name="Wortman J."/>
            <person name="Nusbaum C."/>
            <person name="Birren B."/>
        </authorList>
    </citation>
    <scope>NUCLEOTIDE SEQUENCE [LARGE SCALE GENOMIC DNA]</scope>
    <source>
        <strain evidence="7 8">PRA339</strain>
    </source>
</reference>
<evidence type="ECO:0000256" key="5">
    <source>
        <dbReference type="ARBA" id="ARBA00037982"/>
    </source>
</evidence>
<keyword evidence="4" id="KW-0067">ATP-binding</keyword>
<dbReference type="SMART" id="SM00220">
    <property type="entry name" value="S_TKc"/>
    <property type="match status" value="1"/>
</dbReference>
<sequence length="348" mass="40147">MIFNEQNQPSTPYKKKQMGKSHSFTLTDFSHSNSMHSSKINIEEAKENIIVAGNIIQPEFLFNGGSFFDCYIGINHSKDCNFELIVDSLDSDAEIKEKLSKFICTKEIPNKFRQNFVKFKCLTINKEIKLCINCKDCICIECLEQCSIETNGCTPICVLKNKRKIPNDFTSTIKKISSVKNHLAKIEYASLKGSQFTIQMPFYLLSLEDILAYANLNNKKLKKELIDKIILHVAKGIQQLNKLNLIHNDIKPENILFDSIQKQFILCDFNVSQEPGLIKLDGNRKYMAKEVLDDYCCFKSDVYSLGLLYFEMSQELDDFTKSMMNDRVKNRPSIEDVILYFTKNDNVY</sequence>
<dbReference type="InterPro" id="IPR011009">
    <property type="entry name" value="Kinase-like_dom_sf"/>
</dbReference>